<feature type="compositionally biased region" description="Basic and acidic residues" evidence="1">
    <location>
        <begin position="44"/>
        <end position="55"/>
    </location>
</feature>
<dbReference type="VEuPathDB" id="FungiDB:GMDG_04307"/>
<evidence type="ECO:0000313" key="3">
    <source>
        <dbReference type="EMBL" id="OAF56427.1"/>
    </source>
</evidence>
<feature type="region of interest" description="Disordered" evidence="1">
    <location>
        <begin position="1"/>
        <end position="141"/>
    </location>
</feature>
<sequence length="381" mass="41275">MSTPSSGSSTPNPRFKPQARTAEDILSNQTVGLVNLSDFRKRRAEAIEQKERDAQESLLGSSRAGSGAATPVAGSGGSTSSESPKKKSKRKAGTPKLSFGVDDEEEEGDFTTSNKPTPSAESRSQSGSPAPSAPKRKFAPNASIGALPKALTKRSLLQESQAREALRREFLGLQERVKAAPIAIPFVFYDGGNVPGGVCRVAKGDFVWKFLDGSRKVGAEVGAGVGGEAGKGDAKARREWAKVGVDDLMMVRGEIIIPPHYDFYYFIINKTLGPNKRLLFDYGAEAPPDTTPDPISSDEIPENYNPLSRPSNNKSVATAAIPIADLDGANDDPTFTKVVDRRWYERNKHIYPASVWQEFDPQKDYQTEVKRDVGGNAFFFS</sequence>
<dbReference type="GO" id="GO:0006325">
    <property type="term" value="P:chromatin organization"/>
    <property type="evidence" value="ECO:0007669"/>
    <property type="project" value="TreeGrafter"/>
</dbReference>
<dbReference type="Pfam" id="PF04921">
    <property type="entry name" value="XAP5"/>
    <property type="match status" value="1"/>
</dbReference>
<dbReference type="PANTHER" id="PTHR12722:SF0">
    <property type="entry name" value="PROTEIN FAM50A"/>
    <property type="match status" value="1"/>
</dbReference>
<organism evidence="3">
    <name type="scientific">Pseudogymnoascus destructans</name>
    <dbReference type="NCBI Taxonomy" id="655981"/>
    <lineage>
        <taxon>Eukaryota</taxon>
        <taxon>Fungi</taxon>
        <taxon>Dikarya</taxon>
        <taxon>Ascomycota</taxon>
        <taxon>Pezizomycotina</taxon>
        <taxon>Leotiomycetes</taxon>
        <taxon>Thelebolales</taxon>
        <taxon>Thelebolaceae</taxon>
        <taxon>Pseudogymnoascus</taxon>
    </lineage>
</organism>
<dbReference type="AlphaFoldDB" id="A0A177A2U5"/>
<accession>A0A177A2U5</accession>
<gene>
    <name evidence="3" type="ORF">VC83_06831</name>
</gene>
<dbReference type="GO" id="GO:0005634">
    <property type="term" value="C:nucleus"/>
    <property type="evidence" value="ECO:0007669"/>
    <property type="project" value="InterPro"/>
</dbReference>
<dbReference type="EMBL" id="KV441404">
    <property type="protein sequence ID" value="OAF56427.1"/>
    <property type="molecule type" value="Genomic_DNA"/>
</dbReference>
<dbReference type="InterPro" id="IPR048337">
    <property type="entry name" value="FAM50A/XAP5_C"/>
</dbReference>
<name>A0A177A2U5_9PEZI</name>
<dbReference type="GeneID" id="36289886"/>
<protein>
    <recommendedName>
        <fullName evidence="2">FAM50A/XAP5 C-terminal domain-containing protein</fullName>
    </recommendedName>
</protein>
<proteinExistence type="predicted"/>
<feature type="compositionally biased region" description="Polar residues" evidence="1">
    <location>
        <begin position="110"/>
        <end position="129"/>
    </location>
</feature>
<feature type="compositionally biased region" description="Low complexity" evidence="1">
    <location>
        <begin position="1"/>
        <end position="11"/>
    </location>
</feature>
<feature type="compositionally biased region" description="Low complexity" evidence="1">
    <location>
        <begin position="60"/>
        <end position="69"/>
    </location>
</feature>
<evidence type="ECO:0000256" key="1">
    <source>
        <dbReference type="SAM" id="MobiDB-lite"/>
    </source>
</evidence>
<dbReference type="eggNOG" id="KOG2894">
    <property type="taxonomic scope" value="Eukaryota"/>
</dbReference>
<reference evidence="3" key="1">
    <citation type="submission" date="2016-03" db="EMBL/GenBank/DDBJ databases">
        <title>Updated assembly of Pseudogymnoascus destructans, the fungus causing white-nose syndrome of bats.</title>
        <authorList>
            <person name="Palmer J.M."/>
            <person name="Drees K.P."/>
            <person name="Foster J.T."/>
            <person name="Lindner D.L."/>
        </authorList>
    </citation>
    <scope>NUCLEOTIDE SEQUENCE [LARGE SCALE GENOMIC DNA]</scope>
    <source>
        <strain evidence="3">20631-21</strain>
    </source>
</reference>
<dbReference type="PANTHER" id="PTHR12722">
    <property type="entry name" value="XAP-5 PROTEIN-RELATED"/>
    <property type="match status" value="1"/>
</dbReference>
<feature type="domain" description="FAM50A/XAP5 C-terminal" evidence="2">
    <location>
        <begin position="182"/>
        <end position="369"/>
    </location>
</feature>
<dbReference type="OrthoDB" id="1562195at2759"/>
<dbReference type="InterPro" id="IPR007005">
    <property type="entry name" value="XAP5"/>
</dbReference>
<dbReference type="Proteomes" id="UP000077154">
    <property type="component" value="Unassembled WGS sequence"/>
</dbReference>
<dbReference type="RefSeq" id="XP_024321721.1">
    <property type="nucleotide sequence ID" value="XM_024470419.1"/>
</dbReference>
<evidence type="ECO:0000259" key="2">
    <source>
        <dbReference type="Pfam" id="PF04921"/>
    </source>
</evidence>